<organism evidence="1 2">
    <name type="scientific">Rhodococcoides fascians</name>
    <name type="common">Rhodococcus fascians</name>
    <dbReference type="NCBI Taxonomy" id="1828"/>
    <lineage>
        <taxon>Bacteria</taxon>
        <taxon>Bacillati</taxon>
        <taxon>Actinomycetota</taxon>
        <taxon>Actinomycetes</taxon>
        <taxon>Mycobacteriales</taxon>
        <taxon>Nocardiaceae</taxon>
        <taxon>Rhodococcoides</taxon>
    </lineage>
</organism>
<name>A0A143QJ80_RHOFA</name>
<dbReference type="KEGG" id="rhs:A3Q41_01687"/>
<reference evidence="2" key="2">
    <citation type="submission" date="2016-04" db="EMBL/GenBank/DDBJ databases">
        <title>Complete Genome and Plasmid Sequences for Rhodococcus fascians D188 and Draft Sequences for Rhodococcus spp. Isolates PBTS 1 and PBTS 2.</title>
        <authorList>
            <person name="Stamer R."/>
            <person name="Vereecke D."/>
            <person name="Zhang Y."/>
            <person name="Schilkey F."/>
            <person name="Devitt N."/>
            <person name="Randall J."/>
        </authorList>
    </citation>
    <scope>NUCLEOTIDE SEQUENCE [LARGE SCALE GENOMIC DNA]</scope>
    <source>
        <strain evidence="2">PBTS2</strain>
    </source>
</reference>
<proteinExistence type="predicted"/>
<gene>
    <name evidence="1" type="ORF">A3Q41_01687</name>
</gene>
<evidence type="ECO:0000313" key="1">
    <source>
        <dbReference type="EMBL" id="AMY22991.1"/>
    </source>
</evidence>
<dbReference type="AlphaFoldDB" id="A0A143QJ80"/>
<dbReference type="PATRIC" id="fig|1653479.3.peg.1708"/>
<dbReference type="Proteomes" id="UP000076038">
    <property type="component" value="Chromosome"/>
</dbReference>
<dbReference type="EMBL" id="CP015220">
    <property type="protein sequence ID" value="AMY22991.1"/>
    <property type="molecule type" value="Genomic_DNA"/>
</dbReference>
<dbReference type="RefSeq" id="WP_162182897.1">
    <property type="nucleotide sequence ID" value="NZ_CAKKLU010000010.1"/>
</dbReference>
<accession>A0A143QJ80</accession>
<reference evidence="1 2" key="1">
    <citation type="journal article" date="2016" name="Genome Announc.">
        <title>Complete Genome and Plasmid Sequences for Rhodococcus fascians D188 and Draft Sequences for Rhodococcus Isolates PBTS 1 and PBTS 2.</title>
        <authorList>
            <person name="Stamler R.A."/>
            <person name="Vereecke D."/>
            <person name="Zhang Y."/>
            <person name="Schilkey F."/>
            <person name="Devitt N."/>
            <person name="Randall J.J."/>
        </authorList>
    </citation>
    <scope>NUCLEOTIDE SEQUENCE [LARGE SCALE GENOMIC DNA]</scope>
    <source>
        <strain evidence="1 2">PBTS2</strain>
    </source>
</reference>
<keyword evidence="2" id="KW-1185">Reference proteome</keyword>
<dbReference type="GeneID" id="93551737"/>
<sequence length="94" mass="10612">MNEHSARDRAAAYKAARRAVAREHHPDIGGDPARYMAELAEVDRRFAVLPSTPINTASAPTAFRSSSVPTPLRTLPKRIARLRKRVTRRNYFDI</sequence>
<evidence type="ECO:0000313" key="2">
    <source>
        <dbReference type="Proteomes" id="UP000076038"/>
    </source>
</evidence>
<evidence type="ECO:0008006" key="3">
    <source>
        <dbReference type="Google" id="ProtNLM"/>
    </source>
</evidence>
<protein>
    <recommendedName>
        <fullName evidence="3">J domain-containing protein</fullName>
    </recommendedName>
</protein>